<evidence type="ECO:0000256" key="1">
    <source>
        <dbReference type="ARBA" id="ARBA00004196"/>
    </source>
</evidence>
<gene>
    <name evidence="9" type="ORF">DF188_07470</name>
</gene>
<feature type="transmembrane region" description="Helical" evidence="7">
    <location>
        <begin position="376"/>
        <end position="394"/>
    </location>
</feature>
<evidence type="ECO:0000256" key="4">
    <source>
        <dbReference type="ARBA" id="ARBA00022692"/>
    </source>
</evidence>
<proteinExistence type="inferred from homology"/>
<feature type="transmembrane region" description="Helical" evidence="7">
    <location>
        <begin position="400"/>
        <end position="423"/>
    </location>
</feature>
<comment type="caution">
    <text evidence="9">The sequence shown here is derived from an EMBL/GenBank/DDBJ whole genome shotgun (WGS) entry which is preliminary data.</text>
</comment>
<dbReference type="AlphaFoldDB" id="A0A2U2BZJ4"/>
<evidence type="ECO:0000256" key="7">
    <source>
        <dbReference type="SAM" id="Phobius"/>
    </source>
</evidence>
<dbReference type="PROSITE" id="PS50125">
    <property type="entry name" value="GUANYLATE_CYCLASE_2"/>
    <property type="match status" value="1"/>
</dbReference>
<dbReference type="PANTHER" id="PTHR43081">
    <property type="entry name" value="ADENYLATE CYCLASE, TERMINAL-DIFFERENTIATION SPECIFIC-RELATED"/>
    <property type="match status" value="1"/>
</dbReference>
<accession>A0A2U2BZJ4</accession>
<dbReference type="CDD" id="cd07302">
    <property type="entry name" value="CHD"/>
    <property type="match status" value="1"/>
</dbReference>
<feature type="transmembrane region" description="Helical" evidence="7">
    <location>
        <begin position="349"/>
        <end position="369"/>
    </location>
</feature>
<evidence type="ECO:0000256" key="2">
    <source>
        <dbReference type="ARBA" id="ARBA00005381"/>
    </source>
</evidence>
<feature type="domain" description="Guanylate cyclase" evidence="8">
    <location>
        <begin position="464"/>
        <end position="596"/>
    </location>
</feature>
<dbReference type="InterPro" id="IPR050697">
    <property type="entry name" value="Adenylyl/Guanylyl_Cyclase_3/4"/>
</dbReference>
<dbReference type="PANTHER" id="PTHR43081:SF1">
    <property type="entry name" value="ADENYLATE CYCLASE, TERMINAL-DIFFERENTIATION SPECIFIC"/>
    <property type="match status" value="1"/>
</dbReference>
<reference evidence="9 10" key="1">
    <citation type="submission" date="2018-05" db="EMBL/GenBank/DDBJ databases">
        <title>Antimicrobial susceptibility testing and genomic analysis of Arcobacter skirrowii strains and one Arcobacter butzleri isolated from German poultry farms.</title>
        <authorList>
            <person name="Haenel I."/>
            <person name="Hotzel H."/>
            <person name="Tomaso H."/>
            <person name="Busch A."/>
        </authorList>
    </citation>
    <scope>NUCLEOTIDE SEQUENCE [LARGE SCALE GENOMIC DNA]</scope>
    <source>
        <strain evidence="10">v</strain>
    </source>
</reference>
<dbReference type="Gene3D" id="3.30.70.1230">
    <property type="entry name" value="Nucleotide cyclase"/>
    <property type="match status" value="1"/>
</dbReference>
<dbReference type="SMART" id="SM01080">
    <property type="entry name" value="CHASE2"/>
    <property type="match status" value="1"/>
</dbReference>
<dbReference type="Pfam" id="PF05226">
    <property type="entry name" value="CHASE2"/>
    <property type="match status" value="1"/>
</dbReference>
<dbReference type="GO" id="GO:0030313">
    <property type="term" value="C:cell envelope"/>
    <property type="evidence" value="ECO:0007669"/>
    <property type="project" value="UniProtKB-SubCell"/>
</dbReference>
<keyword evidence="6 7" id="KW-0472">Membrane</keyword>
<dbReference type="GO" id="GO:0035556">
    <property type="term" value="P:intracellular signal transduction"/>
    <property type="evidence" value="ECO:0007669"/>
    <property type="project" value="InterPro"/>
</dbReference>
<sequence length="721" mass="82759">MMFKKNIKKFLIYSFLSFFISIFLIFLYIFFPNLLDSFDNRIKDSFFTYRGEIPTSSSVVIVDIDEISLKEFGQWPWSRNILSKILKNLNEANVAIIGMDIVFAEEDRTSPILIAKKLNIDKELEDYDLNFANVISNSSVILGYSFDLLNQNLSLNAPSIPAIFIERNKKDYRDFIIKAYGTTLNFPVIQNSGYSSGFFNIIPDESGVIRSVPLLISFDDILYPSLALEIIRVINDTNRVFVNYDENGVSNIVLDDIVIPTDRFGRLLINYRGYEKSFKYISAKDIYNNSFNISDIKGKIVLFGTSAAGLFDLRATPFESVFPGVEIHANIIDNILQGDFIHKASYLDGVNIVLIIFLSFIVTIFITFSSFYIKPLVFLTFFLSYIFFSYKLFFDFGLSLNIVFPLLSIVLASVFSIIFDYFYNIKNEKAIKNKFASKVSKSVMDDILKNIDKNEFSAKTKEITIFFSDIREFTKISEQLNAKELIEFLNRYMEPMSSTIIKYQGTIDKFIGDAIMAYWNAPIDVKNHADMAVKASLEQLNILKELNKTFQKESLPAIDIGIGLNSGEVIVGEMGSSLRSDYTVIGDTINLGSRVESLCKYYGSKLNITNFTKDRLKDKYIFRFLDLVRVKGKTKPVEIWQVIGSGEAKDNLKKELENYHKAIEFYKNSDFKTALNIFLDLENSANKTNDKIYKIYIKRCEEFIKNPPKNFDAIFEHENKS</sequence>
<feature type="transmembrane region" description="Helical" evidence="7">
    <location>
        <begin position="12"/>
        <end position="31"/>
    </location>
</feature>
<dbReference type="InterPro" id="IPR029787">
    <property type="entry name" value="Nucleotide_cyclase"/>
</dbReference>
<protein>
    <submittedName>
        <fullName evidence="9">Adenylate/guanylate cyclase domain-containing protein</fullName>
    </submittedName>
</protein>
<name>A0A2U2BZJ4_9BACT</name>
<dbReference type="InterPro" id="IPR007890">
    <property type="entry name" value="CHASE2"/>
</dbReference>
<dbReference type="SUPFAM" id="SSF55073">
    <property type="entry name" value="Nucleotide cyclase"/>
    <property type="match status" value="1"/>
</dbReference>
<dbReference type="FunFam" id="3.30.70.1230:FF:000016">
    <property type="entry name" value="Adenylate/guanylate cyclase domain-containing protein"/>
    <property type="match status" value="1"/>
</dbReference>
<dbReference type="GO" id="GO:0004016">
    <property type="term" value="F:adenylate cyclase activity"/>
    <property type="evidence" value="ECO:0007669"/>
    <property type="project" value="UniProtKB-ARBA"/>
</dbReference>
<dbReference type="GO" id="GO:0006171">
    <property type="term" value="P:cAMP biosynthetic process"/>
    <property type="evidence" value="ECO:0007669"/>
    <property type="project" value="TreeGrafter"/>
</dbReference>
<comment type="similarity">
    <text evidence="2">Belongs to the adenylyl cyclase class-3 family.</text>
</comment>
<evidence type="ECO:0000313" key="9">
    <source>
        <dbReference type="EMBL" id="PWE20643.1"/>
    </source>
</evidence>
<dbReference type="Proteomes" id="UP000245014">
    <property type="component" value="Unassembled WGS sequence"/>
</dbReference>
<evidence type="ECO:0000313" key="10">
    <source>
        <dbReference type="Proteomes" id="UP000245014"/>
    </source>
</evidence>
<evidence type="ECO:0000256" key="5">
    <source>
        <dbReference type="ARBA" id="ARBA00022989"/>
    </source>
</evidence>
<keyword evidence="3" id="KW-1003">Cell membrane</keyword>
<dbReference type="SMART" id="SM00044">
    <property type="entry name" value="CYCc"/>
    <property type="match status" value="1"/>
</dbReference>
<dbReference type="Pfam" id="PF00211">
    <property type="entry name" value="Guanylate_cyc"/>
    <property type="match status" value="1"/>
</dbReference>
<keyword evidence="5 7" id="KW-1133">Transmembrane helix</keyword>
<comment type="subcellular location">
    <subcellularLocation>
        <location evidence="1">Cell envelope</location>
    </subcellularLocation>
</comment>
<evidence type="ECO:0000259" key="8">
    <source>
        <dbReference type="PROSITE" id="PS50125"/>
    </source>
</evidence>
<dbReference type="EMBL" id="QEYI01000006">
    <property type="protein sequence ID" value="PWE20643.1"/>
    <property type="molecule type" value="Genomic_DNA"/>
</dbReference>
<evidence type="ECO:0000256" key="3">
    <source>
        <dbReference type="ARBA" id="ARBA00022475"/>
    </source>
</evidence>
<keyword evidence="4 7" id="KW-0812">Transmembrane</keyword>
<dbReference type="InterPro" id="IPR001054">
    <property type="entry name" value="A/G_cyclase"/>
</dbReference>
<evidence type="ECO:0000256" key="6">
    <source>
        <dbReference type="ARBA" id="ARBA00023136"/>
    </source>
</evidence>
<organism evidence="9 10">
    <name type="scientific">Aliarcobacter skirrowii</name>
    <dbReference type="NCBI Taxonomy" id="28200"/>
    <lineage>
        <taxon>Bacteria</taxon>
        <taxon>Pseudomonadati</taxon>
        <taxon>Campylobacterota</taxon>
        <taxon>Epsilonproteobacteria</taxon>
        <taxon>Campylobacterales</taxon>
        <taxon>Arcobacteraceae</taxon>
        <taxon>Aliarcobacter</taxon>
    </lineage>
</organism>